<comment type="cofactor">
    <cofactor evidence="2 9">
        <name>Mg(2+)</name>
        <dbReference type="ChEBI" id="CHEBI:18420"/>
    </cofactor>
</comment>
<dbReference type="SUPFAM" id="SSF56655">
    <property type="entry name" value="Carbohydrate phosphatase"/>
    <property type="match status" value="1"/>
</dbReference>
<dbReference type="PANTHER" id="PTHR20854:SF4">
    <property type="entry name" value="INOSITOL-1-MONOPHOSPHATASE-RELATED"/>
    <property type="match status" value="1"/>
</dbReference>
<feature type="binding site" evidence="9">
    <location>
        <position position="88"/>
    </location>
    <ligand>
        <name>Mg(2+)</name>
        <dbReference type="ChEBI" id="CHEBI:18420"/>
        <label>1</label>
        <note>catalytic</note>
    </ligand>
</feature>
<proteinExistence type="inferred from homology"/>
<evidence type="ECO:0000256" key="2">
    <source>
        <dbReference type="ARBA" id="ARBA00001946"/>
    </source>
</evidence>
<feature type="binding site" evidence="9">
    <location>
        <position position="69"/>
    </location>
    <ligand>
        <name>Mg(2+)</name>
        <dbReference type="ChEBI" id="CHEBI:18420"/>
        <label>1</label>
        <note>catalytic</note>
    </ligand>
</feature>
<dbReference type="GO" id="GO:0046872">
    <property type="term" value="F:metal ion binding"/>
    <property type="evidence" value="ECO:0007669"/>
    <property type="project" value="UniProtKB-KW"/>
</dbReference>
<dbReference type="Gene3D" id="3.40.190.80">
    <property type="match status" value="1"/>
</dbReference>
<comment type="similarity">
    <text evidence="3">Belongs to the inositol monophosphatase superfamily.</text>
</comment>
<keyword evidence="7" id="KW-0378">Hydrolase</keyword>
<comment type="catalytic activity">
    <reaction evidence="1">
        <text>a myo-inositol phosphate + H2O = myo-inositol + phosphate</text>
        <dbReference type="Rhea" id="RHEA:24056"/>
        <dbReference type="ChEBI" id="CHEBI:15377"/>
        <dbReference type="ChEBI" id="CHEBI:17268"/>
        <dbReference type="ChEBI" id="CHEBI:43474"/>
        <dbReference type="ChEBI" id="CHEBI:84139"/>
        <dbReference type="EC" id="3.1.3.25"/>
    </reaction>
</comment>
<dbReference type="InterPro" id="IPR020583">
    <property type="entry name" value="Inositol_monoP_metal-BS"/>
</dbReference>
<dbReference type="GO" id="GO:0008934">
    <property type="term" value="F:inositol monophosphate 1-phosphatase activity"/>
    <property type="evidence" value="ECO:0007669"/>
    <property type="project" value="InterPro"/>
</dbReference>
<dbReference type="STRING" id="364200.SAMN04488515_0044"/>
<dbReference type="FunFam" id="3.30.540.10:FF:000003">
    <property type="entry name" value="Inositol-1-monophosphatase"/>
    <property type="match status" value="1"/>
</dbReference>
<dbReference type="Proteomes" id="UP000199167">
    <property type="component" value="Unassembled WGS sequence"/>
</dbReference>
<evidence type="ECO:0000256" key="7">
    <source>
        <dbReference type="ARBA" id="ARBA00022801"/>
    </source>
</evidence>
<evidence type="ECO:0000256" key="6">
    <source>
        <dbReference type="ARBA" id="ARBA00022723"/>
    </source>
</evidence>
<feature type="binding site" evidence="9">
    <location>
        <position position="87"/>
    </location>
    <ligand>
        <name>Mg(2+)</name>
        <dbReference type="ChEBI" id="CHEBI:18420"/>
        <label>1</label>
        <note>catalytic</note>
    </ligand>
</feature>
<dbReference type="InterPro" id="IPR000760">
    <property type="entry name" value="Inositol_monophosphatase-like"/>
</dbReference>
<dbReference type="GO" id="GO:0007165">
    <property type="term" value="P:signal transduction"/>
    <property type="evidence" value="ECO:0007669"/>
    <property type="project" value="TreeGrafter"/>
</dbReference>
<feature type="binding site" evidence="9">
    <location>
        <position position="211"/>
    </location>
    <ligand>
        <name>Mg(2+)</name>
        <dbReference type="ChEBI" id="CHEBI:18420"/>
        <label>1</label>
        <note>catalytic</note>
    </ligand>
</feature>
<evidence type="ECO:0000256" key="4">
    <source>
        <dbReference type="ARBA" id="ARBA00013106"/>
    </source>
</evidence>
<gene>
    <name evidence="10" type="ORF">SAMN04488515_0044</name>
</gene>
<dbReference type="PROSITE" id="PS00629">
    <property type="entry name" value="IMP_1"/>
    <property type="match status" value="1"/>
</dbReference>
<sequence length="262" mass="27943">MALNDRASAAIKIAQSGGALAKDYFARIGSIEIVDKGVQDFVTEADQNVELHIRSLIEEAFPDDGIVGEEHAVKTGTTGYRWVIDPIDGTSNFINAMPAWCVVLAVVKDDMTEFGVIHDPMHDETYQAVRKGGATLNGETLKMATDAAFDRGSVSTGYCNRSDKSATLRIIEELIKRDGVFHRNGSGALSLAYVAAGRLIGYIEEHMNAWDCLAGQLIIAEAGGRIETQSADSMIANGGRVIAGNAGIFDDLVAIANASYGT</sequence>
<evidence type="ECO:0000313" key="10">
    <source>
        <dbReference type="EMBL" id="SEV88254.1"/>
    </source>
</evidence>
<dbReference type="EMBL" id="FOIZ01000001">
    <property type="protein sequence ID" value="SEV88254.1"/>
    <property type="molecule type" value="Genomic_DNA"/>
</dbReference>
<dbReference type="InterPro" id="IPR022337">
    <property type="entry name" value="Inositol_monophosphatase_SuhB"/>
</dbReference>
<dbReference type="Pfam" id="PF00459">
    <property type="entry name" value="Inositol_P"/>
    <property type="match status" value="1"/>
</dbReference>
<reference evidence="10 11" key="1">
    <citation type="submission" date="2016-10" db="EMBL/GenBank/DDBJ databases">
        <authorList>
            <person name="de Groot N.N."/>
        </authorList>
    </citation>
    <scope>NUCLEOTIDE SEQUENCE [LARGE SCALE GENOMIC DNA]</scope>
    <source>
        <strain evidence="10 11">DSM 17925</strain>
    </source>
</reference>
<keyword evidence="8 9" id="KW-0460">Magnesium</keyword>
<dbReference type="RefSeq" id="WP_242650442.1">
    <property type="nucleotide sequence ID" value="NZ_FOIZ01000001.1"/>
</dbReference>
<dbReference type="GO" id="GO:0006020">
    <property type="term" value="P:inositol metabolic process"/>
    <property type="evidence" value="ECO:0007669"/>
    <property type="project" value="TreeGrafter"/>
</dbReference>
<feature type="binding site" evidence="9">
    <location>
        <position position="85"/>
    </location>
    <ligand>
        <name>Mg(2+)</name>
        <dbReference type="ChEBI" id="CHEBI:18420"/>
        <label>1</label>
        <note>catalytic</note>
    </ligand>
</feature>
<evidence type="ECO:0000256" key="5">
    <source>
        <dbReference type="ARBA" id="ARBA00019784"/>
    </source>
</evidence>
<accession>A0A1I0MJM2</accession>
<protein>
    <recommendedName>
        <fullName evidence="5">Inositol-1-monophosphatase</fullName>
        <ecNumber evidence="4">3.1.3.25</ecNumber>
    </recommendedName>
</protein>
<dbReference type="PANTHER" id="PTHR20854">
    <property type="entry name" value="INOSITOL MONOPHOSPHATASE"/>
    <property type="match status" value="1"/>
</dbReference>
<dbReference type="Gene3D" id="3.30.540.10">
    <property type="entry name" value="Fructose-1,6-Bisphosphatase, subunit A, domain 1"/>
    <property type="match status" value="1"/>
</dbReference>
<keyword evidence="6 9" id="KW-0479">Metal-binding</keyword>
<organism evidence="10 11">
    <name type="scientific">Cognatiyoonia koreensis</name>
    <dbReference type="NCBI Taxonomy" id="364200"/>
    <lineage>
        <taxon>Bacteria</taxon>
        <taxon>Pseudomonadati</taxon>
        <taxon>Pseudomonadota</taxon>
        <taxon>Alphaproteobacteria</taxon>
        <taxon>Rhodobacterales</taxon>
        <taxon>Paracoccaceae</taxon>
        <taxon>Cognatiyoonia</taxon>
    </lineage>
</organism>
<evidence type="ECO:0000256" key="9">
    <source>
        <dbReference type="PIRSR" id="PIRSR600760-2"/>
    </source>
</evidence>
<evidence type="ECO:0000256" key="8">
    <source>
        <dbReference type="ARBA" id="ARBA00022842"/>
    </source>
</evidence>
<dbReference type="PRINTS" id="PR01959">
    <property type="entry name" value="SBIMPHPHTASE"/>
</dbReference>
<keyword evidence="11" id="KW-1185">Reference proteome</keyword>
<dbReference type="AlphaFoldDB" id="A0A1I0MJM2"/>
<dbReference type="PRINTS" id="PR00377">
    <property type="entry name" value="IMPHPHTASES"/>
</dbReference>
<evidence type="ECO:0000313" key="11">
    <source>
        <dbReference type="Proteomes" id="UP000199167"/>
    </source>
</evidence>
<dbReference type="EC" id="3.1.3.25" evidence="4"/>
<name>A0A1I0MJM2_9RHOB</name>
<evidence type="ECO:0000256" key="3">
    <source>
        <dbReference type="ARBA" id="ARBA00009759"/>
    </source>
</evidence>
<evidence type="ECO:0000256" key="1">
    <source>
        <dbReference type="ARBA" id="ARBA00001033"/>
    </source>
</evidence>